<protein>
    <submittedName>
        <fullName evidence="2">Uncharacterized protein</fullName>
    </submittedName>
</protein>
<feature type="region of interest" description="Disordered" evidence="1">
    <location>
        <begin position="80"/>
        <end position="134"/>
    </location>
</feature>
<reference evidence="2" key="1">
    <citation type="submission" date="2023-07" db="EMBL/GenBank/DDBJ databases">
        <title>Chromosome-level Genome Assembly of Striped Snakehead (Channa striata).</title>
        <authorList>
            <person name="Liu H."/>
        </authorList>
    </citation>
    <scope>NUCLEOTIDE SEQUENCE</scope>
    <source>
        <strain evidence="2">Gz</strain>
        <tissue evidence="2">Muscle</tissue>
    </source>
</reference>
<feature type="compositionally biased region" description="Polar residues" evidence="1">
    <location>
        <begin position="125"/>
        <end position="134"/>
    </location>
</feature>
<dbReference type="AlphaFoldDB" id="A0AA88M9V7"/>
<sequence>MDVLAGYFRVPRFSYSSFDVFSSHHVILPRQYDPIGPPSDEEDHLEDGAPSAVPCGFGPVSDLDCSSPLGCRWNPVRGESVTKHKPCSGSQPLPSPTTSGGSSFPAFCPGSQKVSDILNEDPLNWRTQRSDTCA</sequence>
<evidence type="ECO:0000256" key="1">
    <source>
        <dbReference type="SAM" id="MobiDB-lite"/>
    </source>
</evidence>
<dbReference type="EMBL" id="JAUPFM010000013">
    <property type="protein sequence ID" value="KAK2833829.1"/>
    <property type="molecule type" value="Genomic_DNA"/>
</dbReference>
<dbReference type="Proteomes" id="UP001187415">
    <property type="component" value="Unassembled WGS sequence"/>
</dbReference>
<accession>A0AA88M9V7</accession>
<proteinExistence type="predicted"/>
<keyword evidence="3" id="KW-1185">Reference proteome</keyword>
<comment type="caution">
    <text evidence="2">The sequence shown here is derived from an EMBL/GenBank/DDBJ whole genome shotgun (WGS) entry which is preliminary data.</text>
</comment>
<evidence type="ECO:0000313" key="3">
    <source>
        <dbReference type="Proteomes" id="UP001187415"/>
    </source>
</evidence>
<name>A0AA88M9V7_CHASR</name>
<feature type="compositionally biased region" description="Low complexity" evidence="1">
    <location>
        <begin position="88"/>
        <end position="103"/>
    </location>
</feature>
<evidence type="ECO:0000313" key="2">
    <source>
        <dbReference type="EMBL" id="KAK2833829.1"/>
    </source>
</evidence>
<feature type="region of interest" description="Disordered" evidence="1">
    <location>
        <begin position="31"/>
        <end position="51"/>
    </location>
</feature>
<organism evidence="2 3">
    <name type="scientific">Channa striata</name>
    <name type="common">Snakehead murrel</name>
    <name type="synonym">Ophicephalus striatus</name>
    <dbReference type="NCBI Taxonomy" id="64152"/>
    <lineage>
        <taxon>Eukaryota</taxon>
        <taxon>Metazoa</taxon>
        <taxon>Chordata</taxon>
        <taxon>Craniata</taxon>
        <taxon>Vertebrata</taxon>
        <taxon>Euteleostomi</taxon>
        <taxon>Actinopterygii</taxon>
        <taxon>Neopterygii</taxon>
        <taxon>Teleostei</taxon>
        <taxon>Neoteleostei</taxon>
        <taxon>Acanthomorphata</taxon>
        <taxon>Anabantaria</taxon>
        <taxon>Anabantiformes</taxon>
        <taxon>Channoidei</taxon>
        <taxon>Channidae</taxon>
        <taxon>Channa</taxon>
    </lineage>
</organism>
<gene>
    <name evidence="2" type="ORF">Q5P01_017718</name>
</gene>